<sequence>MNNDQVQELKEGLQVIISQGIVLQLVKVSELREMAETIERQAEQIASLLHELKHLSK</sequence>
<proteinExistence type="predicted"/>
<name>H6NDV9_9BACL</name>
<dbReference type="KEGG" id="pmq:PM3016_5458"/>
<dbReference type="Proteomes" id="UP000007523">
    <property type="component" value="Chromosome"/>
</dbReference>
<dbReference type="AlphaFoldDB" id="H6NDV9"/>
<evidence type="ECO:0000313" key="2">
    <source>
        <dbReference type="Proteomes" id="UP000007523"/>
    </source>
</evidence>
<keyword evidence="2" id="KW-1185">Reference proteome</keyword>
<protein>
    <submittedName>
        <fullName evidence="1">Uncharacterized protein</fullName>
    </submittedName>
</protein>
<evidence type="ECO:0000313" key="1">
    <source>
        <dbReference type="EMBL" id="AFC32158.1"/>
    </source>
</evidence>
<dbReference type="RefSeq" id="WP_014371594.1">
    <property type="nucleotide sequence ID" value="NC_016935.1"/>
</dbReference>
<gene>
    <name evidence="1" type="ORF">PM3016_5458</name>
</gene>
<dbReference type="EMBL" id="CP003235">
    <property type="protein sequence ID" value="AFC32158.1"/>
    <property type="molecule type" value="Genomic_DNA"/>
</dbReference>
<dbReference type="HOGENOM" id="CLU_2992424_0_0_9"/>
<dbReference type="STRING" id="1116391.PM3016_5458"/>
<reference evidence="1 2" key="1">
    <citation type="journal article" date="2012" name="J. Bacteriol.">
        <title>Complete Genome Sequence of Paenibacillus mucilaginosus 3016, a Bacterium Functional as Microbial Fertilizer.</title>
        <authorList>
            <person name="Ma M."/>
            <person name="Wang Z."/>
            <person name="Li L."/>
            <person name="Jiang X."/>
            <person name="Guan D."/>
            <person name="Cao F."/>
            <person name="Chen H."/>
            <person name="Wang X."/>
            <person name="Shen D."/>
            <person name="Du B."/>
            <person name="Li J."/>
        </authorList>
    </citation>
    <scope>NUCLEOTIDE SEQUENCE [LARGE SCALE GENOMIC DNA]</scope>
    <source>
        <strain evidence="1 2">3016</strain>
    </source>
</reference>
<accession>H6NDV9</accession>
<organism evidence="1 2">
    <name type="scientific">Paenibacillus mucilaginosus 3016</name>
    <dbReference type="NCBI Taxonomy" id="1116391"/>
    <lineage>
        <taxon>Bacteria</taxon>
        <taxon>Bacillati</taxon>
        <taxon>Bacillota</taxon>
        <taxon>Bacilli</taxon>
        <taxon>Bacillales</taxon>
        <taxon>Paenibacillaceae</taxon>
        <taxon>Paenibacillus</taxon>
    </lineage>
</organism>